<sequence length="480" mass="54850">MCSDQLFEFVHPLSQRYASREMQSLFSYENKSIIWRKLWYHLAKAQKTLGFNITDEQIAELYENINNIDYQDIKEKEKELRHDVMAHLKSYCDKCPVAAPIIHVGATSCFLTDNADLIIMKKALQLVQDKMVALLHRLSDLALEWRDLTCVGYTHFQKAQPVTIGKRFCLWLQDIFFDFEALTLLILNLPFRGAKGTTGSQASFLAMFENNYDKVEALDNLIAKEFGFSKVFKVCGQTYPRKLDIEVLNRLASFGSSVHKFCNDLRLLSHTKEISEPFQSGQVGSSAMPYKENPILSERCCGLARYLINLSNNAYQNNSVQWLERSLDDSANRRLLIPEAFLLCDSILNILLSFIPNLVINISVIQNNLKEHLSFFITELIIIDLVNVGKDRQVSHEKIKDHSLKVINQGKDSNLLLEALLTDEYFSPVHEKIKSGSYNDISPLVGTCAEQVIYFVNDIVCPVLLTYKFNNSITAEFQVA</sequence>
<dbReference type="PRINTS" id="PR00149">
    <property type="entry name" value="FUMRATELYASE"/>
</dbReference>
<dbReference type="PANTHER" id="PTHR43172:SF1">
    <property type="entry name" value="ADENYLOSUCCINATE LYASE"/>
    <property type="match status" value="1"/>
</dbReference>
<protein>
    <submittedName>
        <fullName evidence="3">Adenylosuccinate lyase</fullName>
    </submittedName>
</protein>
<dbReference type="GO" id="GO:0070626">
    <property type="term" value="F:(S)-2-(5-amino-1-(5-phospho-D-ribosyl)imidazole-4-carboxamido) succinate lyase (fumarate-forming) activity"/>
    <property type="evidence" value="ECO:0007669"/>
    <property type="project" value="TreeGrafter"/>
</dbReference>
<organism evidence="3 4">
    <name type="scientific">Rozella allomycis (strain CSF55)</name>
    <dbReference type="NCBI Taxonomy" id="988480"/>
    <lineage>
        <taxon>Eukaryota</taxon>
        <taxon>Fungi</taxon>
        <taxon>Fungi incertae sedis</taxon>
        <taxon>Cryptomycota</taxon>
        <taxon>Cryptomycota incertae sedis</taxon>
        <taxon>Rozella</taxon>
    </lineage>
</organism>
<evidence type="ECO:0000259" key="2">
    <source>
        <dbReference type="Pfam" id="PF00206"/>
    </source>
</evidence>
<evidence type="ECO:0000313" key="4">
    <source>
        <dbReference type="Proteomes" id="UP000281549"/>
    </source>
</evidence>
<dbReference type="AlphaFoldDB" id="A0A4P9YBR3"/>
<name>A0A4P9YBR3_ROZAC</name>
<dbReference type="GO" id="GO:0004018">
    <property type="term" value="F:N6-(1,2-dicarboxyethyl)AMP AMP-lyase (fumarate-forming) activity"/>
    <property type="evidence" value="ECO:0007669"/>
    <property type="project" value="InterPro"/>
</dbReference>
<dbReference type="SUPFAM" id="SSF48557">
    <property type="entry name" value="L-aspartase-like"/>
    <property type="match status" value="1"/>
</dbReference>
<dbReference type="PANTHER" id="PTHR43172">
    <property type="entry name" value="ADENYLOSUCCINATE LYASE"/>
    <property type="match status" value="1"/>
</dbReference>
<dbReference type="UniPathway" id="UPA00074">
    <property type="reaction ID" value="UER00132"/>
</dbReference>
<gene>
    <name evidence="3" type="ORF">ROZALSC1DRAFT_31652</name>
</gene>
<dbReference type="InterPro" id="IPR008948">
    <property type="entry name" value="L-Aspartase-like"/>
</dbReference>
<accession>A0A4P9YBR3</accession>
<dbReference type="Proteomes" id="UP000281549">
    <property type="component" value="Unassembled WGS sequence"/>
</dbReference>
<reference evidence="4" key="1">
    <citation type="journal article" date="2018" name="Nat. Microbiol.">
        <title>Leveraging single-cell genomics to expand the fungal tree of life.</title>
        <authorList>
            <person name="Ahrendt S.R."/>
            <person name="Quandt C.A."/>
            <person name="Ciobanu D."/>
            <person name="Clum A."/>
            <person name="Salamov A."/>
            <person name="Andreopoulos B."/>
            <person name="Cheng J.F."/>
            <person name="Woyke T."/>
            <person name="Pelin A."/>
            <person name="Henrissat B."/>
            <person name="Reynolds N.K."/>
            <person name="Benny G.L."/>
            <person name="Smith M.E."/>
            <person name="James T.Y."/>
            <person name="Grigoriev I.V."/>
        </authorList>
    </citation>
    <scope>NUCLEOTIDE SEQUENCE [LARGE SCALE GENOMIC DNA]</scope>
    <source>
        <strain evidence="4">CSF55</strain>
    </source>
</reference>
<dbReference type="Pfam" id="PF00206">
    <property type="entry name" value="Lyase_1"/>
    <property type="match status" value="1"/>
</dbReference>
<dbReference type="InterPro" id="IPR022761">
    <property type="entry name" value="Fumarate_lyase_N"/>
</dbReference>
<feature type="domain" description="Fumarate lyase N-terminal" evidence="2">
    <location>
        <begin position="41"/>
        <end position="304"/>
    </location>
</feature>
<evidence type="ECO:0000313" key="3">
    <source>
        <dbReference type="EMBL" id="RKP16404.1"/>
    </source>
</evidence>
<dbReference type="GO" id="GO:0006189">
    <property type="term" value="P:'de novo' IMP biosynthetic process"/>
    <property type="evidence" value="ECO:0007669"/>
    <property type="project" value="UniProtKB-UniPathway"/>
</dbReference>
<dbReference type="InterPro" id="IPR004769">
    <property type="entry name" value="Pur_lyase"/>
</dbReference>
<dbReference type="CDD" id="cd03302">
    <property type="entry name" value="Adenylsuccinate_lyase_2"/>
    <property type="match status" value="1"/>
</dbReference>
<dbReference type="PRINTS" id="PR00145">
    <property type="entry name" value="ARGSUCLYASE"/>
</dbReference>
<keyword evidence="1 3" id="KW-0456">Lyase</keyword>
<dbReference type="Gene3D" id="1.10.40.30">
    <property type="entry name" value="Fumarase/aspartase (C-terminal domain)"/>
    <property type="match status" value="1"/>
</dbReference>
<dbReference type="GO" id="GO:0044208">
    <property type="term" value="P:'de novo' AMP biosynthetic process"/>
    <property type="evidence" value="ECO:0007669"/>
    <property type="project" value="UniProtKB-UniPathway"/>
</dbReference>
<dbReference type="InterPro" id="IPR020557">
    <property type="entry name" value="Fumarate_lyase_CS"/>
</dbReference>
<dbReference type="InterPro" id="IPR000362">
    <property type="entry name" value="Fumarate_lyase_fam"/>
</dbReference>
<dbReference type="Gene3D" id="1.10.275.60">
    <property type="match status" value="1"/>
</dbReference>
<dbReference type="EMBL" id="ML006586">
    <property type="protein sequence ID" value="RKP16404.1"/>
    <property type="molecule type" value="Genomic_DNA"/>
</dbReference>
<dbReference type="Gene3D" id="1.20.200.10">
    <property type="entry name" value="Fumarase/aspartase (Central domain)"/>
    <property type="match status" value="1"/>
</dbReference>
<dbReference type="GO" id="GO:0005829">
    <property type="term" value="C:cytosol"/>
    <property type="evidence" value="ECO:0007669"/>
    <property type="project" value="TreeGrafter"/>
</dbReference>
<proteinExistence type="predicted"/>
<dbReference type="NCBIfam" id="TIGR00928">
    <property type="entry name" value="purB"/>
    <property type="match status" value="1"/>
</dbReference>
<dbReference type="PROSITE" id="PS00163">
    <property type="entry name" value="FUMARATE_LYASES"/>
    <property type="match status" value="1"/>
</dbReference>
<evidence type="ECO:0000256" key="1">
    <source>
        <dbReference type="ARBA" id="ARBA00023239"/>
    </source>
</evidence>
<dbReference type="UniPathway" id="UPA00075">
    <property type="reaction ID" value="UER00336"/>
</dbReference>